<gene>
    <name evidence="1" type="ORF">E6K74_05845</name>
</gene>
<dbReference type="Gene3D" id="3.30.70.1060">
    <property type="entry name" value="Dimeric alpha+beta barrel"/>
    <property type="match status" value="1"/>
</dbReference>
<evidence type="ECO:0008006" key="3">
    <source>
        <dbReference type="Google" id="ProtNLM"/>
    </source>
</evidence>
<reference evidence="1 2" key="1">
    <citation type="journal article" date="2019" name="Nat. Microbiol.">
        <title>Mediterranean grassland soil C-N compound turnover is dependent on rainfall and depth, and is mediated by genomically divergent microorganisms.</title>
        <authorList>
            <person name="Diamond S."/>
            <person name="Andeer P.F."/>
            <person name="Li Z."/>
            <person name="Crits-Christoph A."/>
            <person name="Burstein D."/>
            <person name="Anantharaman K."/>
            <person name="Lane K.R."/>
            <person name="Thomas B.C."/>
            <person name="Pan C."/>
            <person name="Northen T.R."/>
            <person name="Banfield J.F."/>
        </authorList>
    </citation>
    <scope>NUCLEOTIDE SEQUENCE [LARGE SCALE GENOMIC DNA]</scope>
    <source>
        <strain evidence="1">WS_4</strain>
    </source>
</reference>
<dbReference type="AlphaFoldDB" id="A0A538ST00"/>
<protein>
    <recommendedName>
        <fullName evidence="3">YCII-related domain-containing protein</fullName>
    </recommendedName>
</protein>
<organism evidence="1 2">
    <name type="scientific">Eiseniibacteriota bacterium</name>
    <dbReference type="NCBI Taxonomy" id="2212470"/>
    <lineage>
        <taxon>Bacteria</taxon>
        <taxon>Candidatus Eiseniibacteriota</taxon>
    </lineage>
</organism>
<evidence type="ECO:0000313" key="2">
    <source>
        <dbReference type="Proteomes" id="UP000319829"/>
    </source>
</evidence>
<comment type="caution">
    <text evidence="1">The sequence shown here is derived from an EMBL/GenBank/DDBJ whole genome shotgun (WGS) entry which is preliminary data.</text>
</comment>
<dbReference type="SUPFAM" id="SSF54909">
    <property type="entry name" value="Dimeric alpha+beta barrel"/>
    <property type="match status" value="1"/>
</dbReference>
<accession>A0A538ST00</accession>
<dbReference type="Proteomes" id="UP000319829">
    <property type="component" value="Unassembled WGS sequence"/>
</dbReference>
<evidence type="ECO:0000313" key="1">
    <source>
        <dbReference type="EMBL" id="TMQ54518.1"/>
    </source>
</evidence>
<dbReference type="EMBL" id="VBOU01000070">
    <property type="protein sequence ID" value="TMQ54518.1"/>
    <property type="molecule type" value="Genomic_DNA"/>
</dbReference>
<sequence length="99" mass="11160">MAYFVVINEQGPAWNPACSMRDQEKWAEHAAFMNSLVDEGFVILGGPLKDGSTHKARLVIKSVSEQAMRARLAEDPWMRLGLLTTLTIELWEVLLSKDE</sequence>
<dbReference type="InterPro" id="IPR011008">
    <property type="entry name" value="Dimeric_a/b-barrel"/>
</dbReference>
<name>A0A538ST00_UNCEI</name>
<proteinExistence type="predicted"/>